<protein>
    <recommendedName>
        <fullName evidence="3">Acetoin utilization protein AcuC</fullName>
    </recommendedName>
</protein>
<keyword evidence="4" id="KW-0006">Acetoin catabolism</keyword>
<comment type="caution">
    <text evidence="6">The sequence shown here is derived from an EMBL/GenBank/DDBJ whole genome shotgun (WGS) entry which is preliminary data.</text>
</comment>
<comment type="pathway">
    <text evidence="1">Ketone degradation; acetoin degradation.</text>
</comment>
<dbReference type="Pfam" id="PF00850">
    <property type="entry name" value="Hist_deacetyl"/>
    <property type="match status" value="1"/>
</dbReference>
<evidence type="ECO:0000256" key="2">
    <source>
        <dbReference type="ARBA" id="ARBA00005947"/>
    </source>
</evidence>
<sequence>MYKSAFVYSKELLNYKFNDHHPFNPLRIELTIDLLKSCGALNDSMIVSPRKGSEDDLLMIHDPAYIEVVKQASLPNSKCPKAKVFGLDTEDTPIFEGMHQAALDVVGATLTCVDLVMEGKVDHALNISGGLHHGIRNRGSGFCVYNDVSIAIKHLRECHNLRVLYIDTDAHHGDGVQWSFYEDADVCTYSIHETGRYLFPGTGETTERGTGKGYGYCFNIPVDAFTEDDSWIEVFKESINEVASFFKPDIIVSQHGADAHFYDPLTHLCLSMKSYQEIPRIIHQLAHRYTNGKWIAVGGGGYDIWRVVPRAWSLLWMEMSGFERDDDELPIEYVKKWEKTARKMPDKWLDPVDSYPAIPRHNEITQRNQVALRQLLQSIYRTM</sequence>
<dbReference type="InterPro" id="IPR023696">
    <property type="entry name" value="Ureohydrolase_dom_sf"/>
</dbReference>
<reference evidence="7" key="1">
    <citation type="journal article" date="2019" name="Int. J. Syst. Evol. Microbiol.">
        <title>The Global Catalogue of Microorganisms (GCM) 10K type strain sequencing project: providing services to taxonomists for standard genome sequencing and annotation.</title>
        <authorList>
            <consortium name="The Broad Institute Genomics Platform"/>
            <consortium name="The Broad Institute Genome Sequencing Center for Infectious Disease"/>
            <person name="Wu L."/>
            <person name="Ma J."/>
        </authorList>
    </citation>
    <scope>NUCLEOTIDE SEQUENCE [LARGE SCALE GENOMIC DNA]</scope>
    <source>
        <strain evidence="7">CGMCC 1.16305</strain>
    </source>
</reference>
<comment type="similarity">
    <text evidence="2">Belongs to the histone deacetylase family.</text>
</comment>
<dbReference type="PRINTS" id="PR01270">
    <property type="entry name" value="HDASUPER"/>
</dbReference>
<name>A0ABW2PZ82_9BACL</name>
<evidence type="ECO:0000313" key="6">
    <source>
        <dbReference type="EMBL" id="MFC7393605.1"/>
    </source>
</evidence>
<dbReference type="PANTHER" id="PTHR10625:SF10">
    <property type="entry name" value="HISTONE DEACETYLASE HDAC1"/>
    <property type="match status" value="1"/>
</dbReference>
<dbReference type="EMBL" id="JBHTCO010000014">
    <property type="protein sequence ID" value="MFC7393605.1"/>
    <property type="molecule type" value="Genomic_DNA"/>
</dbReference>
<dbReference type="InterPro" id="IPR000286">
    <property type="entry name" value="HDACs"/>
</dbReference>
<gene>
    <name evidence="6" type="ORF">ACFQRG_11635</name>
</gene>
<proteinExistence type="inferred from homology"/>
<dbReference type="RefSeq" id="WP_380966120.1">
    <property type="nucleotide sequence ID" value="NZ_JBHTCO010000014.1"/>
</dbReference>
<dbReference type="SUPFAM" id="SSF52768">
    <property type="entry name" value="Arginase/deacetylase"/>
    <property type="match status" value="1"/>
</dbReference>
<feature type="domain" description="Histone deacetylase" evidence="5">
    <location>
        <begin position="21"/>
        <end position="316"/>
    </location>
</feature>
<dbReference type="Proteomes" id="UP001596505">
    <property type="component" value="Unassembled WGS sequence"/>
</dbReference>
<accession>A0ABW2PZ82</accession>
<dbReference type="InterPro" id="IPR037138">
    <property type="entry name" value="His_deacetylse_dom_sf"/>
</dbReference>
<evidence type="ECO:0000256" key="4">
    <source>
        <dbReference type="ARBA" id="ARBA00022627"/>
    </source>
</evidence>
<evidence type="ECO:0000256" key="1">
    <source>
        <dbReference type="ARBA" id="ARBA00005101"/>
    </source>
</evidence>
<organism evidence="6 7">
    <name type="scientific">Scopulibacillus cellulosilyticus</name>
    <dbReference type="NCBI Taxonomy" id="2665665"/>
    <lineage>
        <taxon>Bacteria</taxon>
        <taxon>Bacillati</taxon>
        <taxon>Bacillota</taxon>
        <taxon>Bacilli</taxon>
        <taxon>Bacillales</taxon>
        <taxon>Sporolactobacillaceae</taxon>
        <taxon>Scopulibacillus</taxon>
    </lineage>
</organism>
<dbReference type="InterPro" id="IPR023801">
    <property type="entry name" value="His_deacetylse_dom"/>
</dbReference>
<evidence type="ECO:0000313" key="7">
    <source>
        <dbReference type="Proteomes" id="UP001596505"/>
    </source>
</evidence>
<dbReference type="InterPro" id="IPR003085">
    <property type="entry name" value="AcuC"/>
</dbReference>
<dbReference type="Gene3D" id="3.40.800.20">
    <property type="entry name" value="Histone deacetylase domain"/>
    <property type="match status" value="1"/>
</dbReference>
<evidence type="ECO:0000256" key="3">
    <source>
        <dbReference type="ARBA" id="ARBA00020218"/>
    </source>
</evidence>
<dbReference type="CDD" id="cd09994">
    <property type="entry name" value="HDAC_AcuC_like"/>
    <property type="match status" value="1"/>
</dbReference>
<evidence type="ECO:0000259" key="5">
    <source>
        <dbReference type="Pfam" id="PF00850"/>
    </source>
</evidence>
<dbReference type="PRINTS" id="PR01272">
    <property type="entry name" value="ACUCPROTEIN"/>
</dbReference>
<dbReference type="PANTHER" id="PTHR10625">
    <property type="entry name" value="HISTONE DEACETYLASE HDAC1-RELATED"/>
    <property type="match status" value="1"/>
</dbReference>
<keyword evidence="7" id="KW-1185">Reference proteome</keyword>